<dbReference type="Proteomes" id="UP000198287">
    <property type="component" value="Unassembled WGS sequence"/>
</dbReference>
<dbReference type="EMBL" id="LNIX01000020">
    <property type="protein sequence ID" value="OXA44020.1"/>
    <property type="molecule type" value="Genomic_DNA"/>
</dbReference>
<evidence type="ECO:0008006" key="3">
    <source>
        <dbReference type="Google" id="ProtNLM"/>
    </source>
</evidence>
<gene>
    <name evidence="1" type="ORF">Fcan01_21054</name>
</gene>
<sequence>MAKVVDLTDKNRHPMTLRSASSREDSEKVPVDFNTAMSKALQNPLVLDAIFANLGLPDLKTSRLVCKEWADVGATFLGKRALLQVNKLFSYEDSETAKMAPVNDKLMRRLIISDKFDSSIPTNKKADVITRAITHVDNVSRLTREIKFLVSRKEFVPAFLEGIRMLGSTRIEHMGIFRAWGGGSIDTIPANAYEKLPSQPCLTSLKFQALSDFQHRVADCNEFRPLIQVWLDSAPNLTSFDVATPFNPNLEACTSLKVLKFKLLKCCDSHYRQINVTKMLTQVKDSLIELELCHSVHDYVPLQQIQTADEVPVMSNLTSLTIHAAKVYEIGDFFNENHFPKLRSFSVRNGFKPSSLLTHVNLWSRHRGVHSLELIMDHYAWEVQEFGGKMIDLFPSVKEFDFRMDLTFFTFPCDISVPFLQGEPVWTSAAIYRFMIPFQMWDLKRVNISLRLLDSALMIDALKAISVLKGVKRVQFIFPYIYDKRANNFSTSFVQDVILHSGPFKSVEITINELAPEIVERVQLQIQASGAPIHFVGRSE</sequence>
<comment type="caution">
    <text evidence="1">The sequence shown here is derived from an EMBL/GenBank/DDBJ whole genome shotgun (WGS) entry which is preliminary data.</text>
</comment>
<organism evidence="1 2">
    <name type="scientific">Folsomia candida</name>
    <name type="common">Springtail</name>
    <dbReference type="NCBI Taxonomy" id="158441"/>
    <lineage>
        <taxon>Eukaryota</taxon>
        <taxon>Metazoa</taxon>
        <taxon>Ecdysozoa</taxon>
        <taxon>Arthropoda</taxon>
        <taxon>Hexapoda</taxon>
        <taxon>Collembola</taxon>
        <taxon>Entomobryomorpha</taxon>
        <taxon>Isotomoidea</taxon>
        <taxon>Isotomidae</taxon>
        <taxon>Proisotominae</taxon>
        <taxon>Folsomia</taxon>
    </lineage>
</organism>
<dbReference type="AlphaFoldDB" id="A0A226DFW0"/>
<keyword evidence="2" id="KW-1185">Reference proteome</keyword>
<reference evidence="1 2" key="1">
    <citation type="submission" date="2015-12" db="EMBL/GenBank/DDBJ databases">
        <title>The genome of Folsomia candida.</title>
        <authorList>
            <person name="Faddeeva A."/>
            <person name="Derks M.F."/>
            <person name="Anvar Y."/>
            <person name="Smit S."/>
            <person name="Van Straalen N."/>
            <person name="Roelofs D."/>
        </authorList>
    </citation>
    <scope>NUCLEOTIDE SEQUENCE [LARGE SCALE GENOMIC DNA]</scope>
    <source>
        <strain evidence="1 2">VU population</strain>
        <tissue evidence="1">Whole body</tissue>
    </source>
</reference>
<dbReference type="OrthoDB" id="2220528at2759"/>
<protein>
    <recommendedName>
        <fullName evidence="3">F-box domain-containing protein</fullName>
    </recommendedName>
</protein>
<evidence type="ECO:0000313" key="2">
    <source>
        <dbReference type="Proteomes" id="UP000198287"/>
    </source>
</evidence>
<proteinExistence type="predicted"/>
<accession>A0A226DFW0</accession>
<name>A0A226DFW0_FOLCA</name>
<evidence type="ECO:0000313" key="1">
    <source>
        <dbReference type="EMBL" id="OXA44020.1"/>
    </source>
</evidence>